<evidence type="ECO:0000256" key="1">
    <source>
        <dbReference type="ARBA" id="ARBA00006620"/>
    </source>
</evidence>
<dbReference type="SUPFAM" id="SSF54786">
    <property type="entry name" value="YcfA/nrd intein domain"/>
    <property type="match status" value="1"/>
</dbReference>
<dbReference type="Proteomes" id="UP000767446">
    <property type="component" value="Unassembled WGS sequence"/>
</dbReference>
<dbReference type="GO" id="GO:0016787">
    <property type="term" value="F:hydrolase activity"/>
    <property type="evidence" value="ECO:0007669"/>
    <property type="project" value="UniProtKB-KW"/>
</dbReference>
<comment type="similarity">
    <text evidence="1">Belongs to the HicA mRNA interferase family.</text>
</comment>
<evidence type="ECO:0000313" key="8">
    <source>
        <dbReference type="EMBL" id="MBR8829472.1"/>
    </source>
</evidence>
<evidence type="ECO:0000256" key="4">
    <source>
        <dbReference type="ARBA" id="ARBA00022759"/>
    </source>
</evidence>
<gene>
    <name evidence="8" type="ORF">DSM107014_16505</name>
</gene>
<evidence type="ECO:0000256" key="6">
    <source>
        <dbReference type="ARBA" id="ARBA00022884"/>
    </source>
</evidence>
<organism evidence="8 9">
    <name type="scientific">Gomphosphaeria aponina SAG 52.96 = DSM 107014</name>
    <dbReference type="NCBI Taxonomy" id="1521640"/>
    <lineage>
        <taxon>Bacteria</taxon>
        <taxon>Bacillati</taxon>
        <taxon>Cyanobacteriota</taxon>
        <taxon>Cyanophyceae</taxon>
        <taxon>Oscillatoriophycideae</taxon>
        <taxon>Chroococcales</taxon>
        <taxon>Gomphosphaeriaceae</taxon>
        <taxon>Gomphosphaeria</taxon>
    </lineage>
</organism>
<evidence type="ECO:0000313" key="9">
    <source>
        <dbReference type="Proteomes" id="UP000767446"/>
    </source>
</evidence>
<evidence type="ECO:0000256" key="7">
    <source>
        <dbReference type="ARBA" id="ARBA00023016"/>
    </source>
</evidence>
<reference evidence="8" key="1">
    <citation type="submission" date="2021-02" db="EMBL/GenBank/DDBJ databases">
        <title>Metagenome analyses of Stigonema ocellatum DSM 106950, Chlorogloea purpurea SAG 13.99 and Gomphosphaeria aponina DSM 107014.</title>
        <authorList>
            <person name="Marter P."/>
            <person name="Huang S."/>
        </authorList>
    </citation>
    <scope>NUCLEOTIDE SEQUENCE</scope>
    <source>
        <strain evidence="8">JP213</strain>
    </source>
</reference>
<dbReference type="Pfam" id="PF07927">
    <property type="entry name" value="HicA_toxin"/>
    <property type="match status" value="1"/>
</dbReference>
<proteinExistence type="inferred from homology"/>
<dbReference type="EMBL" id="JADQBC010000138">
    <property type="protein sequence ID" value="MBR8829472.1"/>
    <property type="molecule type" value="Genomic_DNA"/>
</dbReference>
<dbReference type="InterPro" id="IPR038570">
    <property type="entry name" value="HicA_sf"/>
</dbReference>
<dbReference type="GO" id="GO:0004519">
    <property type="term" value="F:endonuclease activity"/>
    <property type="evidence" value="ECO:0007669"/>
    <property type="project" value="UniProtKB-KW"/>
</dbReference>
<keyword evidence="5" id="KW-0378">Hydrolase</keyword>
<name>A0A941GVE1_9CHRO</name>
<keyword evidence="4" id="KW-0255">Endonuclease</keyword>
<keyword evidence="7" id="KW-0346">Stress response</keyword>
<keyword evidence="2" id="KW-1277">Toxin-antitoxin system</keyword>
<accession>A0A941GVE1</accession>
<protein>
    <submittedName>
        <fullName evidence="8">Type II toxin-antitoxin system HicA family toxin</fullName>
    </submittedName>
</protein>
<evidence type="ECO:0000256" key="5">
    <source>
        <dbReference type="ARBA" id="ARBA00022801"/>
    </source>
</evidence>
<comment type="caution">
    <text evidence="8">The sequence shown here is derived from an EMBL/GenBank/DDBJ whole genome shotgun (WGS) entry which is preliminary data.</text>
</comment>
<dbReference type="InterPro" id="IPR012933">
    <property type="entry name" value="HicA_mRNA_interferase"/>
</dbReference>
<keyword evidence="3" id="KW-0540">Nuclease</keyword>
<evidence type="ECO:0000256" key="2">
    <source>
        <dbReference type="ARBA" id="ARBA00022649"/>
    </source>
</evidence>
<dbReference type="AlphaFoldDB" id="A0A941GVE1"/>
<keyword evidence="6" id="KW-0694">RNA-binding</keyword>
<evidence type="ECO:0000256" key="3">
    <source>
        <dbReference type="ARBA" id="ARBA00022722"/>
    </source>
</evidence>
<sequence>MPKKIRELKSILLKAGFSYRSGKGSHTVWSHTVLPYSLTLSGKDSADANRYQEKDVKNALKDLENLQE</sequence>
<dbReference type="GO" id="GO:0003729">
    <property type="term" value="F:mRNA binding"/>
    <property type="evidence" value="ECO:0007669"/>
    <property type="project" value="InterPro"/>
</dbReference>
<dbReference type="Gene3D" id="3.30.920.30">
    <property type="entry name" value="Hypothetical protein"/>
    <property type="match status" value="1"/>
</dbReference>